<reference evidence="2 3" key="1">
    <citation type="submission" date="2019-05" db="EMBL/GenBank/DDBJ databases">
        <title>We sequenced the genome of Paenibacillus hemerocallicola KCTC 33185 for further insight into its adaptation and study the phylogeny of Paenibacillus.</title>
        <authorList>
            <person name="Narsing Rao M.P."/>
        </authorList>
    </citation>
    <scope>NUCLEOTIDE SEQUENCE [LARGE SCALE GENOMIC DNA]</scope>
    <source>
        <strain evidence="2 3">KCTC 33185</strain>
    </source>
</reference>
<dbReference type="AlphaFoldDB" id="A0A5C4SV98"/>
<evidence type="ECO:0000313" key="2">
    <source>
        <dbReference type="EMBL" id="TNJ54786.1"/>
    </source>
</evidence>
<keyword evidence="3" id="KW-1185">Reference proteome</keyword>
<comment type="caution">
    <text evidence="2">The sequence shown here is derived from an EMBL/GenBank/DDBJ whole genome shotgun (WGS) entry which is preliminary data.</text>
</comment>
<proteinExistence type="predicted"/>
<dbReference type="EMBL" id="VDCQ01000122">
    <property type="protein sequence ID" value="TNJ54786.1"/>
    <property type="molecule type" value="Genomic_DNA"/>
</dbReference>
<dbReference type="Proteomes" id="UP000307943">
    <property type="component" value="Unassembled WGS sequence"/>
</dbReference>
<gene>
    <name evidence="2" type="ORF">FE784_39710</name>
</gene>
<evidence type="ECO:0000313" key="3">
    <source>
        <dbReference type="Proteomes" id="UP000307943"/>
    </source>
</evidence>
<protein>
    <submittedName>
        <fullName evidence="2">Uncharacterized protein</fullName>
    </submittedName>
</protein>
<sequence>MRSSKAPVKNETVPPPRIAGNGDSARVDLGPGGRVIDQPSHVVHPFADQGASMHERPFLQFVAG</sequence>
<feature type="region of interest" description="Disordered" evidence="1">
    <location>
        <begin position="1"/>
        <end position="24"/>
    </location>
</feature>
<organism evidence="2 3">
    <name type="scientific">Paenibacillus hemerocallicola</name>
    <dbReference type="NCBI Taxonomy" id="1172614"/>
    <lineage>
        <taxon>Bacteria</taxon>
        <taxon>Bacillati</taxon>
        <taxon>Bacillota</taxon>
        <taxon>Bacilli</taxon>
        <taxon>Bacillales</taxon>
        <taxon>Paenibacillaceae</taxon>
        <taxon>Paenibacillus</taxon>
    </lineage>
</organism>
<accession>A0A5C4SV98</accession>
<name>A0A5C4SV98_9BACL</name>
<dbReference type="RefSeq" id="WP_176706864.1">
    <property type="nucleotide sequence ID" value="NZ_VDCQ01000122.1"/>
</dbReference>
<evidence type="ECO:0000256" key="1">
    <source>
        <dbReference type="SAM" id="MobiDB-lite"/>
    </source>
</evidence>